<dbReference type="EMBL" id="JAIZPD010000021">
    <property type="protein sequence ID" value="KAH0957370.1"/>
    <property type="molecule type" value="Genomic_DNA"/>
</dbReference>
<dbReference type="AlphaFoldDB" id="A0A9P8MLK3"/>
<dbReference type="RefSeq" id="XP_044714884.1">
    <property type="nucleotide sequence ID" value="XM_044869987.1"/>
</dbReference>
<comment type="caution">
    <text evidence="3">The sequence shown here is derived from an EMBL/GenBank/DDBJ whole genome shotgun (WGS) entry which is preliminary data.</text>
</comment>
<evidence type="ECO:0008006" key="5">
    <source>
        <dbReference type="Google" id="ProtNLM"/>
    </source>
</evidence>
<sequence>MKVTVSIALFLAALAQAAEMAPQDAQAAQVIQAPQGAGRMAEGDFKIPDNIKALGKDLARFGGCFLQRFWNDAKHINCGQCKKGGDYHESNLVSCICNNQDKVSHKIRRSFNVCVDQKAPFSKIIKEVGADVGGLGISALCGAYHGGQHHGSHGEHHHPAPRPEPFGPEYHG</sequence>
<organism evidence="3 4">
    <name type="scientific">Hirsutella rhossiliensis</name>
    <dbReference type="NCBI Taxonomy" id="111463"/>
    <lineage>
        <taxon>Eukaryota</taxon>
        <taxon>Fungi</taxon>
        <taxon>Dikarya</taxon>
        <taxon>Ascomycota</taxon>
        <taxon>Pezizomycotina</taxon>
        <taxon>Sordariomycetes</taxon>
        <taxon>Hypocreomycetidae</taxon>
        <taxon>Hypocreales</taxon>
        <taxon>Ophiocordycipitaceae</taxon>
        <taxon>Hirsutella</taxon>
    </lineage>
</organism>
<dbReference type="OrthoDB" id="4926920at2759"/>
<dbReference type="Proteomes" id="UP000824596">
    <property type="component" value="Unassembled WGS sequence"/>
</dbReference>
<feature type="region of interest" description="Disordered" evidence="1">
    <location>
        <begin position="148"/>
        <end position="172"/>
    </location>
</feature>
<proteinExistence type="predicted"/>
<feature type="signal peptide" evidence="2">
    <location>
        <begin position="1"/>
        <end position="17"/>
    </location>
</feature>
<evidence type="ECO:0000313" key="3">
    <source>
        <dbReference type="EMBL" id="KAH0957370.1"/>
    </source>
</evidence>
<reference evidence="3" key="1">
    <citation type="submission" date="2021-09" db="EMBL/GenBank/DDBJ databases">
        <title>A high-quality genome of the endoparasitic fungus Hirsutella rhossiliensis with a comparison of Hirsutella genomes reveals transposable elements contributing to genome size variation.</title>
        <authorList>
            <person name="Lin R."/>
            <person name="Jiao Y."/>
            <person name="Sun X."/>
            <person name="Ling J."/>
            <person name="Xie B."/>
            <person name="Cheng X."/>
        </authorList>
    </citation>
    <scope>NUCLEOTIDE SEQUENCE</scope>
    <source>
        <strain evidence="3">HR02</strain>
    </source>
</reference>
<dbReference type="GeneID" id="68360645"/>
<evidence type="ECO:0000256" key="2">
    <source>
        <dbReference type="SAM" id="SignalP"/>
    </source>
</evidence>
<keyword evidence="2" id="KW-0732">Signal</keyword>
<protein>
    <recommendedName>
        <fullName evidence="5">Cyanovirin-N domain-containing protein</fullName>
    </recommendedName>
</protein>
<accession>A0A9P8MLK3</accession>
<gene>
    <name evidence="3" type="ORF">HRG_11517</name>
</gene>
<name>A0A9P8MLK3_9HYPO</name>
<evidence type="ECO:0000313" key="4">
    <source>
        <dbReference type="Proteomes" id="UP000824596"/>
    </source>
</evidence>
<keyword evidence="4" id="KW-1185">Reference proteome</keyword>
<evidence type="ECO:0000256" key="1">
    <source>
        <dbReference type="SAM" id="MobiDB-lite"/>
    </source>
</evidence>
<feature type="chain" id="PRO_5040177522" description="Cyanovirin-N domain-containing protein" evidence="2">
    <location>
        <begin position="18"/>
        <end position="172"/>
    </location>
</feature>